<proteinExistence type="predicted"/>
<accession>A0ABR7HIP6</accession>
<gene>
    <name evidence="1" type="ORF">H8R91_02160</name>
</gene>
<dbReference type="Proteomes" id="UP000636755">
    <property type="component" value="Unassembled WGS sequence"/>
</dbReference>
<organism evidence="1 2">
    <name type="scientific">Ruminococcus intestinalis</name>
    <dbReference type="NCBI Taxonomy" id="2763066"/>
    <lineage>
        <taxon>Bacteria</taxon>
        <taxon>Bacillati</taxon>
        <taxon>Bacillota</taxon>
        <taxon>Clostridia</taxon>
        <taxon>Eubacteriales</taxon>
        <taxon>Oscillospiraceae</taxon>
        <taxon>Ruminococcus</taxon>
    </lineage>
</organism>
<evidence type="ECO:0000313" key="2">
    <source>
        <dbReference type="Proteomes" id="UP000636755"/>
    </source>
</evidence>
<keyword evidence="2" id="KW-1185">Reference proteome</keyword>
<protein>
    <submittedName>
        <fullName evidence="1">Uncharacterized protein</fullName>
    </submittedName>
</protein>
<evidence type="ECO:0000313" key="1">
    <source>
        <dbReference type="EMBL" id="MBC5727352.1"/>
    </source>
</evidence>
<sequence length="79" mass="9073">MIIINDKNKKFVKNHIPKADEILNSASVRDALVAFSDWLAMNPDCWDENGYDYSDLGRQAQKVYDDILYDNVYANKSNA</sequence>
<dbReference type="RefSeq" id="WP_186934684.1">
    <property type="nucleotide sequence ID" value="NZ_JACOPS010000001.1"/>
</dbReference>
<name>A0ABR7HIP6_9FIRM</name>
<reference evidence="1 2" key="1">
    <citation type="submission" date="2020-08" db="EMBL/GenBank/DDBJ databases">
        <title>Genome public.</title>
        <authorList>
            <person name="Liu C."/>
            <person name="Sun Q."/>
        </authorList>
    </citation>
    <scope>NUCLEOTIDE SEQUENCE [LARGE SCALE GENOMIC DNA]</scope>
    <source>
        <strain evidence="1 2">NSJ-71</strain>
    </source>
</reference>
<comment type="caution">
    <text evidence="1">The sequence shown here is derived from an EMBL/GenBank/DDBJ whole genome shotgun (WGS) entry which is preliminary data.</text>
</comment>
<dbReference type="EMBL" id="JACOPS010000001">
    <property type="protein sequence ID" value="MBC5727352.1"/>
    <property type="molecule type" value="Genomic_DNA"/>
</dbReference>